<gene>
    <name evidence="2" type="ORF">J1N35_040188</name>
</gene>
<reference evidence="2 3" key="1">
    <citation type="journal article" date="2021" name="Plant Biotechnol. J.">
        <title>Multi-omics assisted identification of the key and species-specific regulatory components of drought-tolerant mechanisms in Gossypium stocksii.</title>
        <authorList>
            <person name="Yu D."/>
            <person name="Ke L."/>
            <person name="Zhang D."/>
            <person name="Wu Y."/>
            <person name="Sun Y."/>
            <person name="Mei J."/>
            <person name="Sun J."/>
            <person name="Sun Y."/>
        </authorList>
    </citation>
    <scope>NUCLEOTIDE SEQUENCE [LARGE SCALE GENOMIC DNA]</scope>
    <source>
        <strain evidence="3">cv. E1</strain>
        <tissue evidence="2">Leaf</tissue>
    </source>
</reference>
<protein>
    <submittedName>
        <fullName evidence="2">Uncharacterized protein</fullName>
    </submittedName>
</protein>
<keyword evidence="3" id="KW-1185">Reference proteome</keyword>
<dbReference type="EMBL" id="JAIQCV010000012">
    <property type="protein sequence ID" value="KAH1038445.1"/>
    <property type="molecule type" value="Genomic_DNA"/>
</dbReference>
<feature type="compositionally biased region" description="Basic and acidic residues" evidence="1">
    <location>
        <begin position="95"/>
        <end position="111"/>
    </location>
</feature>
<dbReference type="PANTHER" id="PTHR33673">
    <property type="entry name" value="SUPPRESSOR SRP40-LIKE PROTEIN"/>
    <property type="match status" value="1"/>
</dbReference>
<feature type="compositionally biased region" description="Basic and acidic residues" evidence="1">
    <location>
        <begin position="328"/>
        <end position="340"/>
    </location>
</feature>
<accession>A0A9D3UD80</accession>
<comment type="caution">
    <text evidence="2">The sequence shown here is derived from an EMBL/GenBank/DDBJ whole genome shotgun (WGS) entry which is preliminary data.</text>
</comment>
<feature type="region of interest" description="Disordered" evidence="1">
    <location>
        <begin position="86"/>
        <end position="117"/>
    </location>
</feature>
<proteinExistence type="predicted"/>
<dbReference type="Proteomes" id="UP000828251">
    <property type="component" value="Unassembled WGS sequence"/>
</dbReference>
<evidence type="ECO:0000256" key="1">
    <source>
        <dbReference type="SAM" id="MobiDB-lite"/>
    </source>
</evidence>
<evidence type="ECO:0000313" key="3">
    <source>
        <dbReference type="Proteomes" id="UP000828251"/>
    </source>
</evidence>
<dbReference type="OrthoDB" id="676141at2759"/>
<evidence type="ECO:0000313" key="2">
    <source>
        <dbReference type="EMBL" id="KAH1038445.1"/>
    </source>
</evidence>
<sequence length="364" mass="39952">MFLLYSELNGDFRSISLVFTLILHLTKPILIQNMGSGHEFNEEGEGSSKHYLTDYGVNLNEIKPLSSHGSSDSYSSSGSGSSQDLFDFLGNNDSNDDHTGKSELKSPEKVRVSFASTTDKQEKQVFVPNRIPSSVFSGKPATPMDWSTASNESLFSIHVGNGSLSKDQFFVLYKSGELTKLDEQIIAQKNVLPSLKELDDMAAMDENTTKDSGNEATVAKTNEVAEDHSHSEPKMAEVEVQSSVDNSPIVDHSAAVGKLSLKKKPTAEVKNLPMNCMSSLSEDSNISISFTFPVLTATDGGRLSSVYADQNIKGSHQQQQPPPQQPLEEEKKEFREEKEAQSPVSPQNGSSRSWFSWFSCCRCS</sequence>
<organism evidence="2 3">
    <name type="scientific">Gossypium stocksii</name>
    <dbReference type="NCBI Taxonomy" id="47602"/>
    <lineage>
        <taxon>Eukaryota</taxon>
        <taxon>Viridiplantae</taxon>
        <taxon>Streptophyta</taxon>
        <taxon>Embryophyta</taxon>
        <taxon>Tracheophyta</taxon>
        <taxon>Spermatophyta</taxon>
        <taxon>Magnoliopsida</taxon>
        <taxon>eudicotyledons</taxon>
        <taxon>Gunneridae</taxon>
        <taxon>Pentapetalae</taxon>
        <taxon>rosids</taxon>
        <taxon>malvids</taxon>
        <taxon>Malvales</taxon>
        <taxon>Malvaceae</taxon>
        <taxon>Malvoideae</taxon>
        <taxon>Gossypium</taxon>
    </lineage>
</organism>
<name>A0A9D3UD80_9ROSI</name>
<dbReference type="AlphaFoldDB" id="A0A9D3UD80"/>
<dbReference type="PANTHER" id="PTHR33673:SF36">
    <property type="entry name" value="MYB-LIKE PROTEIN Q"/>
    <property type="match status" value="1"/>
</dbReference>
<feature type="region of interest" description="Disordered" evidence="1">
    <location>
        <begin position="312"/>
        <end position="355"/>
    </location>
</feature>